<name>A0A8D8EVS3_CULPI</name>
<proteinExistence type="predicted"/>
<reference evidence="1" key="1">
    <citation type="submission" date="2021-05" db="EMBL/GenBank/DDBJ databases">
        <authorList>
            <person name="Alioto T."/>
            <person name="Alioto T."/>
            <person name="Gomez Garrido J."/>
        </authorList>
    </citation>
    <scope>NUCLEOTIDE SEQUENCE</scope>
</reference>
<protein>
    <submittedName>
        <fullName evidence="1">(northern house mosquito) hypothetical protein</fullName>
    </submittedName>
</protein>
<dbReference type="EMBL" id="HBUE01010222">
    <property type="protein sequence ID" value="CAG6447973.1"/>
    <property type="molecule type" value="Transcribed_RNA"/>
</dbReference>
<sequence>MRRPPAVFAERAACEHRKVRSGCRPEWWPRRPAAPVVVAVMYRDLVVQAQAEEEEVVESVATGTVCRHHSYQVRRRPRRCSIQRATWIRQCYSIFTSRRKSSSEAIRVGDPKNSSLLLQKLLSD</sequence>
<dbReference type="AlphaFoldDB" id="A0A8D8EVS3"/>
<organism evidence="1">
    <name type="scientific">Culex pipiens</name>
    <name type="common">House mosquito</name>
    <dbReference type="NCBI Taxonomy" id="7175"/>
    <lineage>
        <taxon>Eukaryota</taxon>
        <taxon>Metazoa</taxon>
        <taxon>Ecdysozoa</taxon>
        <taxon>Arthropoda</taxon>
        <taxon>Hexapoda</taxon>
        <taxon>Insecta</taxon>
        <taxon>Pterygota</taxon>
        <taxon>Neoptera</taxon>
        <taxon>Endopterygota</taxon>
        <taxon>Diptera</taxon>
        <taxon>Nematocera</taxon>
        <taxon>Culicoidea</taxon>
        <taxon>Culicidae</taxon>
        <taxon>Culicinae</taxon>
        <taxon>Culicini</taxon>
        <taxon>Culex</taxon>
        <taxon>Culex</taxon>
    </lineage>
</organism>
<evidence type="ECO:0000313" key="1">
    <source>
        <dbReference type="EMBL" id="CAG6447973.1"/>
    </source>
</evidence>
<accession>A0A8D8EVS3</accession>